<proteinExistence type="predicted"/>
<evidence type="ECO:0000313" key="2">
    <source>
        <dbReference type="EMBL" id="QES25059.1"/>
    </source>
</evidence>
<evidence type="ECO:0000256" key="1">
    <source>
        <dbReference type="SAM" id="MobiDB-lite"/>
    </source>
</evidence>
<feature type="compositionally biased region" description="Basic residues" evidence="1">
    <location>
        <begin position="1"/>
        <end position="10"/>
    </location>
</feature>
<feature type="region of interest" description="Disordered" evidence="1">
    <location>
        <begin position="1"/>
        <end position="26"/>
    </location>
</feature>
<organism evidence="2 3">
    <name type="scientific">Streptomyces venezuelae</name>
    <dbReference type="NCBI Taxonomy" id="54571"/>
    <lineage>
        <taxon>Bacteria</taxon>
        <taxon>Bacillati</taxon>
        <taxon>Actinomycetota</taxon>
        <taxon>Actinomycetes</taxon>
        <taxon>Kitasatosporales</taxon>
        <taxon>Streptomycetaceae</taxon>
        <taxon>Streptomyces</taxon>
    </lineage>
</organism>
<gene>
    <name evidence="2" type="ORF">DEJ46_38905</name>
</gene>
<sequence length="93" mass="10784">MPGQGKRKRRQEAGRQRLAARTAPDAGQWEVALETRDQAEVRTHLRRLREAGTDEALIRIDTLCRRPVEQSTYRLSQFVENTARKSDREVSDH</sequence>
<evidence type="ECO:0000313" key="3">
    <source>
        <dbReference type="Proteomes" id="UP000324106"/>
    </source>
</evidence>
<reference evidence="2 3" key="1">
    <citation type="submission" date="2018-05" db="EMBL/GenBank/DDBJ databases">
        <title>Streptomyces venezuelae.</title>
        <authorList>
            <person name="Kim W."/>
            <person name="Lee N."/>
            <person name="Cho B.-K."/>
        </authorList>
    </citation>
    <scope>NUCLEOTIDE SEQUENCE [LARGE SCALE GENOMIC DNA]</scope>
    <source>
        <strain evidence="2 3">ATCC 15068</strain>
    </source>
</reference>
<dbReference type="EMBL" id="CP029194">
    <property type="protein sequence ID" value="QES25059.1"/>
    <property type="molecule type" value="Genomic_DNA"/>
</dbReference>
<dbReference type="Proteomes" id="UP000324106">
    <property type="component" value="Chromosome"/>
</dbReference>
<name>A0A5P2B9M8_STRVZ</name>
<dbReference type="AlphaFoldDB" id="A0A5P2B9M8"/>
<accession>A0A5P2B9M8</accession>
<protein>
    <submittedName>
        <fullName evidence="2">Uncharacterized protein</fullName>
    </submittedName>
</protein>
<dbReference type="OrthoDB" id="3432250at2"/>